<name>A0A7R7XXG0_9EURO</name>
<accession>A0A7R7XXG0</accession>
<reference evidence="2" key="1">
    <citation type="submission" date="2021-01" db="EMBL/GenBank/DDBJ databases">
        <authorList>
            <consortium name="Aspergillus puulaauensis MK2 genome sequencing consortium"/>
            <person name="Kazuki M."/>
            <person name="Futagami T."/>
        </authorList>
    </citation>
    <scope>NUCLEOTIDE SEQUENCE</scope>
    <source>
        <strain evidence="2">MK2</strain>
    </source>
</reference>
<keyword evidence="1" id="KW-0472">Membrane</keyword>
<sequence>MIGSIVLEKIGTSLSHAPFYSIIRGVSASPNSLLFASSIRPKSLLALFVSFLAVAEILLIVVSQFLSTILISDFSNSAFTDIDNSTSVPTLGGRGGGFEMDASPWWKIPPASNWMFGELSDPFSEGSDFHDTGHTYRAFIPFDDETRRTSLRRFHGPAPVMDHRVVCISPAATDMILNTTVNTQGDFRLSGTLSMGGTQSYPGLRNTDAWQSIEFDCGVQIPLQIYTTFGYFAICPLLTNPGWTVQMEDPLVDPTFNDSTAESLSMIYGNPRAAAMFMVIETIEPEAIYSSTRPPAANVSVLRRDGPWAIINNGTGSDTDALRISTCFTNFAFKTATVRMESSWPGSEPKSSWVHGIRKYNTTSSQHQLRASMKPGSLRDRGLLKLQSRSEWGEFDRIPEADDDKWRKHWWFNTNLLSVTPSVTSDSGLFLSQLTYSMRMKDADGTHADLFQAIIRSTQSPALALQALLARGAQMLFYHNLLRFNTTGSAVTKFSTKTSVPARWTGFIVSVALISSHFAVLAVTILLFALYTRSSLIGNYWHAISQVVSEDTLPVLDRADAAKDKEVERWGKTHMPNLALQSYVRLRPNGRIAL</sequence>
<evidence type="ECO:0000256" key="1">
    <source>
        <dbReference type="SAM" id="Phobius"/>
    </source>
</evidence>
<keyword evidence="1" id="KW-0812">Transmembrane</keyword>
<dbReference type="Proteomes" id="UP000654913">
    <property type="component" value="Chromosome 7"/>
</dbReference>
<feature type="transmembrane region" description="Helical" evidence="1">
    <location>
        <begin position="44"/>
        <end position="66"/>
    </location>
</feature>
<dbReference type="AlphaFoldDB" id="A0A7R7XXG0"/>
<feature type="transmembrane region" description="Helical" evidence="1">
    <location>
        <begin position="504"/>
        <end position="531"/>
    </location>
</feature>
<proteinExistence type="predicted"/>
<dbReference type="RefSeq" id="XP_041561696.1">
    <property type="nucleotide sequence ID" value="XM_041696025.1"/>
</dbReference>
<dbReference type="EMBL" id="AP024449">
    <property type="protein sequence ID" value="BCS29510.1"/>
    <property type="molecule type" value="Genomic_DNA"/>
</dbReference>
<organism evidence="2 3">
    <name type="scientific">Aspergillus puulaauensis</name>
    <dbReference type="NCBI Taxonomy" id="1220207"/>
    <lineage>
        <taxon>Eukaryota</taxon>
        <taxon>Fungi</taxon>
        <taxon>Dikarya</taxon>
        <taxon>Ascomycota</taxon>
        <taxon>Pezizomycotina</taxon>
        <taxon>Eurotiomycetes</taxon>
        <taxon>Eurotiomycetidae</taxon>
        <taxon>Eurotiales</taxon>
        <taxon>Aspergillaceae</taxon>
        <taxon>Aspergillus</taxon>
    </lineage>
</organism>
<keyword evidence="1" id="KW-1133">Transmembrane helix</keyword>
<dbReference type="OrthoDB" id="5428040at2759"/>
<dbReference type="KEGG" id="apuu:APUU_71080S"/>
<keyword evidence="3" id="KW-1185">Reference proteome</keyword>
<reference evidence="2" key="2">
    <citation type="submission" date="2021-02" db="EMBL/GenBank/DDBJ databases">
        <title>Aspergillus puulaauensis MK2 genome sequence.</title>
        <authorList>
            <person name="Futagami T."/>
            <person name="Mori K."/>
            <person name="Kadooka C."/>
            <person name="Tanaka T."/>
        </authorList>
    </citation>
    <scope>NUCLEOTIDE SEQUENCE</scope>
    <source>
        <strain evidence="2">MK2</strain>
    </source>
</reference>
<evidence type="ECO:0000313" key="2">
    <source>
        <dbReference type="EMBL" id="BCS29510.1"/>
    </source>
</evidence>
<dbReference type="GeneID" id="64979507"/>
<gene>
    <name evidence="2" type="ORF">APUU_71080S</name>
</gene>
<evidence type="ECO:0000313" key="3">
    <source>
        <dbReference type="Proteomes" id="UP000654913"/>
    </source>
</evidence>
<protein>
    <submittedName>
        <fullName evidence="2">Uncharacterized protein</fullName>
    </submittedName>
</protein>